<dbReference type="InterPro" id="IPR029045">
    <property type="entry name" value="ClpP/crotonase-like_dom_sf"/>
</dbReference>
<dbReference type="InterPro" id="IPR051047">
    <property type="entry name" value="AccD/PCCB"/>
</dbReference>
<dbReference type="PANTHER" id="PTHR43842">
    <property type="entry name" value="PROPIONYL-COA CARBOXYLASE BETA CHAIN"/>
    <property type="match status" value="1"/>
</dbReference>
<reference evidence="3" key="1">
    <citation type="submission" date="2018-05" db="EMBL/GenBank/DDBJ databases">
        <authorList>
            <person name="Lanie J.A."/>
            <person name="Ng W.-L."/>
            <person name="Kazmierczak K.M."/>
            <person name="Andrzejewski T.M."/>
            <person name="Davidsen T.M."/>
            <person name="Wayne K.J."/>
            <person name="Tettelin H."/>
            <person name="Glass J.I."/>
            <person name="Rusch D."/>
            <person name="Podicherti R."/>
            <person name="Tsui H.-C.T."/>
            <person name="Winkler M.E."/>
        </authorList>
    </citation>
    <scope>NUCLEOTIDE SEQUENCE</scope>
</reference>
<dbReference type="SUPFAM" id="SSF52096">
    <property type="entry name" value="ClpP/crotonase"/>
    <property type="match status" value="1"/>
</dbReference>
<accession>A0A383B1G3</accession>
<feature type="region of interest" description="Disordered" evidence="1">
    <location>
        <begin position="92"/>
        <end position="121"/>
    </location>
</feature>
<evidence type="ECO:0000256" key="1">
    <source>
        <dbReference type="SAM" id="MobiDB-lite"/>
    </source>
</evidence>
<protein>
    <recommendedName>
        <fullName evidence="2">Acetyl-coenzyme A carboxylase carboxyl transferase subunit beta domain-containing protein</fullName>
    </recommendedName>
</protein>
<dbReference type="EMBL" id="UINC01196839">
    <property type="protein sequence ID" value="SVE14026.1"/>
    <property type="molecule type" value="Genomic_DNA"/>
</dbReference>
<evidence type="ECO:0000313" key="3">
    <source>
        <dbReference type="EMBL" id="SVE14026.1"/>
    </source>
</evidence>
<organism evidence="3">
    <name type="scientific">marine metagenome</name>
    <dbReference type="NCBI Taxonomy" id="408172"/>
    <lineage>
        <taxon>unclassified sequences</taxon>
        <taxon>metagenomes</taxon>
        <taxon>ecological metagenomes</taxon>
    </lineage>
</organism>
<evidence type="ECO:0000259" key="2">
    <source>
        <dbReference type="Pfam" id="PF01039"/>
    </source>
</evidence>
<dbReference type="GO" id="GO:0004658">
    <property type="term" value="F:propionyl-CoA carboxylase activity"/>
    <property type="evidence" value="ECO:0007669"/>
    <property type="project" value="TreeGrafter"/>
</dbReference>
<dbReference type="Gene3D" id="3.90.226.10">
    <property type="entry name" value="2-enoyl-CoA Hydratase, Chain A, domain 1"/>
    <property type="match status" value="1"/>
</dbReference>
<dbReference type="AlphaFoldDB" id="A0A383B1G3"/>
<dbReference type="InterPro" id="IPR034733">
    <property type="entry name" value="AcCoA_carboxyl_beta"/>
</dbReference>
<sequence length="121" mass="13049">MTWDPEIEEINRRRALAREMGGVDRIAQQHSLGKLTVRERIEELVDSDSFLERGILGGVGTYDEKENLVEFVPKSTVFGIAKIDARPVSVTGQDFTARPGSGSTGASGTTVTGGPRTISAE</sequence>
<dbReference type="Pfam" id="PF01039">
    <property type="entry name" value="Carboxyl_trans"/>
    <property type="match status" value="1"/>
</dbReference>
<proteinExistence type="predicted"/>
<gene>
    <name evidence="3" type="ORF">METZ01_LOCUS466880</name>
</gene>
<feature type="non-terminal residue" evidence="3">
    <location>
        <position position="121"/>
    </location>
</feature>
<feature type="compositionally biased region" description="Low complexity" evidence="1">
    <location>
        <begin position="100"/>
        <end position="114"/>
    </location>
</feature>
<name>A0A383B1G3_9ZZZZ</name>
<dbReference type="PANTHER" id="PTHR43842:SF2">
    <property type="entry name" value="PROPIONYL-COA CARBOXYLASE BETA CHAIN, MITOCHONDRIAL"/>
    <property type="match status" value="1"/>
</dbReference>
<feature type="domain" description="Acetyl-coenzyme A carboxylase carboxyl transferase subunit beta" evidence="2">
    <location>
        <begin position="28"/>
        <end position="102"/>
    </location>
</feature>